<organism evidence="8 9">
    <name type="scientific">Schistosoma bovis</name>
    <name type="common">Blood fluke</name>
    <dbReference type="NCBI Taxonomy" id="6184"/>
    <lineage>
        <taxon>Eukaryota</taxon>
        <taxon>Metazoa</taxon>
        <taxon>Spiralia</taxon>
        <taxon>Lophotrochozoa</taxon>
        <taxon>Platyhelminthes</taxon>
        <taxon>Trematoda</taxon>
        <taxon>Digenea</taxon>
        <taxon>Strigeidida</taxon>
        <taxon>Schistosomatoidea</taxon>
        <taxon>Schistosomatidae</taxon>
        <taxon>Schistosoma</taxon>
    </lineage>
</organism>
<dbReference type="Proteomes" id="UP000290809">
    <property type="component" value="Unassembled WGS sequence"/>
</dbReference>
<dbReference type="GO" id="GO:0008033">
    <property type="term" value="P:tRNA processing"/>
    <property type="evidence" value="ECO:0007669"/>
    <property type="project" value="UniProtKB-KW"/>
</dbReference>
<protein>
    <recommendedName>
        <fullName evidence="1">N(6)-L-threonylcarbamoyladenine synthase</fullName>
        <ecNumber evidence="1">2.3.1.234</ecNumber>
    </recommendedName>
</protein>
<name>A0A430QHD6_SCHBO</name>
<dbReference type="GO" id="GO:0046872">
    <property type="term" value="F:metal ion binding"/>
    <property type="evidence" value="ECO:0007669"/>
    <property type="project" value="UniProtKB-KW"/>
</dbReference>
<dbReference type="InterPro" id="IPR000905">
    <property type="entry name" value="Gcp-like_dom"/>
</dbReference>
<dbReference type="GO" id="GO:0061711">
    <property type="term" value="F:tRNA N(6)-L-threonylcarbamoyladenine synthase activity"/>
    <property type="evidence" value="ECO:0007669"/>
    <property type="project" value="UniProtKB-EC"/>
</dbReference>
<evidence type="ECO:0000256" key="6">
    <source>
        <dbReference type="ARBA" id="ARBA00048117"/>
    </source>
</evidence>
<keyword evidence="2" id="KW-0808">Transferase</keyword>
<evidence type="ECO:0000313" key="9">
    <source>
        <dbReference type="Proteomes" id="UP000290809"/>
    </source>
</evidence>
<dbReference type="PRINTS" id="PR00789">
    <property type="entry name" value="OSIALOPTASE"/>
</dbReference>
<dbReference type="GO" id="GO:0005739">
    <property type="term" value="C:mitochondrion"/>
    <property type="evidence" value="ECO:0007669"/>
    <property type="project" value="TreeGrafter"/>
</dbReference>
<sequence length="156" mass="17458">MQNEIRFALNFIHNCKKATGKRFWHHYFCQRNFASVLGIETSCDDTGAAVIETSGKLLGDCLSSQARISVMLGGVVPSVAAELHKENIESVVNTAMAKSNIGFRVFFIHGFKFCCSYSKTSFNFFVDELFICKRIPIIPIDHMEAHALTALFTDPQ</sequence>
<dbReference type="AlphaFoldDB" id="A0A430QHD6"/>
<evidence type="ECO:0000313" key="8">
    <source>
        <dbReference type="EMBL" id="RTG87115.1"/>
    </source>
</evidence>
<dbReference type="EMBL" id="QMKO01001718">
    <property type="protein sequence ID" value="RTG87115.1"/>
    <property type="molecule type" value="Genomic_DNA"/>
</dbReference>
<dbReference type="Gene3D" id="3.30.420.40">
    <property type="match status" value="1"/>
</dbReference>
<evidence type="ECO:0000259" key="7">
    <source>
        <dbReference type="Pfam" id="PF00814"/>
    </source>
</evidence>
<evidence type="ECO:0000256" key="3">
    <source>
        <dbReference type="ARBA" id="ARBA00022694"/>
    </source>
</evidence>
<keyword evidence="4" id="KW-0479">Metal-binding</keyword>
<proteinExistence type="predicted"/>
<evidence type="ECO:0000256" key="2">
    <source>
        <dbReference type="ARBA" id="ARBA00022679"/>
    </source>
</evidence>
<dbReference type="STRING" id="6184.A0A430QHD6"/>
<comment type="caution">
    <text evidence="8">The sequence shown here is derived from an EMBL/GenBank/DDBJ whole genome shotgun (WGS) entry which is preliminary data.</text>
</comment>
<reference evidence="8 9" key="1">
    <citation type="journal article" date="2019" name="PLoS Pathog.">
        <title>Genome sequence of the bovine parasite Schistosoma bovis Tanzania.</title>
        <authorList>
            <person name="Oey H."/>
            <person name="Zakrzewski M."/>
            <person name="Gobert G."/>
            <person name="Gravermann K."/>
            <person name="Stoye J."/>
            <person name="Jones M."/>
            <person name="Mcmanus D."/>
            <person name="Krause L."/>
        </authorList>
    </citation>
    <scope>NUCLEOTIDE SEQUENCE [LARGE SCALE GENOMIC DNA]</scope>
    <source>
        <strain evidence="8 9">TAN1997</strain>
    </source>
</reference>
<keyword evidence="9" id="KW-1185">Reference proteome</keyword>
<dbReference type="InterPro" id="IPR017861">
    <property type="entry name" value="KAE1/TsaD"/>
</dbReference>
<evidence type="ECO:0000256" key="5">
    <source>
        <dbReference type="ARBA" id="ARBA00023315"/>
    </source>
</evidence>
<evidence type="ECO:0000256" key="4">
    <source>
        <dbReference type="ARBA" id="ARBA00022723"/>
    </source>
</evidence>
<dbReference type="EC" id="2.3.1.234" evidence="1"/>
<keyword evidence="5" id="KW-0012">Acyltransferase</keyword>
<dbReference type="PANTHER" id="PTHR11735">
    <property type="entry name" value="TRNA N6-ADENOSINE THREONYLCARBAMOYLTRANSFERASE"/>
    <property type="match status" value="1"/>
</dbReference>
<comment type="catalytic activity">
    <reaction evidence="6">
        <text>L-threonylcarbamoyladenylate + adenosine(37) in tRNA = N(6)-L-threonylcarbamoyladenosine(37) in tRNA + AMP + H(+)</text>
        <dbReference type="Rhea" id="RHEA:37059"/>
        <dbReference type="Rhea" id="RHEA-COMP:10162"/>
        <dbReference type="Rhea" id="RHEA-COMP:10163"/>
        <dbReference type="ChEBI" id="CHEBI:15378"/>
        <dbReference type="ChEBI" id="CHEBI:73682"/>
        <dbReference type="ChEBI" id="CHEBI:74411"/>
        <dbReference type="ChEBI" id="CHEBI:74418"/>
        <dbReference type="ChEBI" id="CHEBI:456215"/>
        <dbReference type="EC" id="2.3.1.234"/>
    </reaction>
</comment>
<dbReference type="SUPFAM" id="SSF53067">
    <property type="entry name" value="Actin-like ATPase domain"/>
    <property type="match status" value="1"/>
</dbReference>
<dbReference type="PANTHER" id="PTHR11735:SF6">
    <property type="entry name" value="TRNA N6-ADENOSINE THREONYLCARBAMOYLTRANSFERASE, MITOCHONDRIAL"/>
    <property type="match status" value="1"/>
</dbReference>
<gene>
    <name evidence="8" type="ORF">DC041_0007361</name>
</gene>
<dbReference type="InterPro" id="IPR043129">
    <property type="entry name" value="ATPase_NBD"/>
</dbReference>
<accession>A0A430QHD6</accession>
<evidence type="ECO:0000256" key="1">
    <source>
        <dbReference type="ARBA" id="ARBA00012156"/>
    </source>
</evidence>
<keyword evidence="3" id="KW-0819">tRNA processing</keyword>
<dbReference type="Pfam" id="PF00814">
    <property type="entry name" value="TsaD"/>
    <property type="match status" value="1"/>
</dbReference>
<feature type="domain" description="Gcp-like" evidence="7">
    <location>
        <begin position="57"/>
        <end position="103"/>
    </location>
</feature>